<evidence type="ECO:0000313" key="2">
    <source>
        <dbReference type="Proteomes" id="UP000265520"/>
    </source>
</evidence>
<dbReference type="Proteomes" id="UP000265520">
    <property type="component" value="Unassembled WGS sequence"/>
</dbReference>
<sequence length="66" mass="7413">MLVGGFYLANLGFLMRGCRFYRGLCSGRNRFKPPLVTDTAMATSHLLQDRVASLAARKPYTRWATS</sequence>
<reference evidence="1 2" key="1">
    <citation type="journal article" date="2018" name="Front. Plant Sci.">
        <title>Red Clover (Trifolium pratense) and Zigzag Clover (T. medium) - A Picture of Genomic Similarities and Differences.</title>
        <authorList>
            <person name="Dluhosova J."/>
            <person name="Istvanek J."/>
            <person name="Nedelnik J."/>
            <person name="Repkova J."/>
        </authorList>
    </citation>
    <scope>NUCLEOTIDE SEQUENCE [LARGE SCALE GENOMIC DNA]</scope>
    <source>
        <strain evidence="2">cv. 10/8</strain>
        <tissue evidence="1">Leaf</tissue>
    </source>
</reference>
<name>A0A392MQR0_9FABA</name>
<organism evidence="1 2">
    <name type="scientific">Trifolium medium</name>
    <dbReference type="NCBI Taxonomy" id="97028"/>
    <lineage>
        <taxon>Eukaryota</taxon>
        <taxon>Viridiplantae</taxon>
        <taxon>Streptophyta</taxon>
        <taxon>Embryophyta</taxon>
        <taxon>Tracheophyta</taxon>
        <taxon>Spermatophyta</taxon>
        <taxon>Magnoliopsida</taxon>
        <taxon>eudicotyledons</taxon>
        <taxon>Gunneridae</taxon>
        <taxon>Pentapetalae</taxon>
        <taxon>rosids</taxon>
        <taxon>fabids</taxon>
        <taxon>Fabales</taxon>
        <taxon>Fabaceae</taxon>
        <taxon>Papilionoideae</taxon>
        <taxon>50 kb inversion clade</taxon>
        <taxon>NPAAA clade</taxon>
        <taxon>Hologalegina</taxon>
        <taxon>IRL clade</taxon>
        <taxon>Trifolieae</taxon>
        <taxon>Trifolium</taxon>
    </lineage>
</organism>
<keyword evidence="2" id="KW-1185">Reference proteome</keyword>
<proteinExistence type="predicted"/>
<gene>
    <name evidence="1" type="ORF">A2U01_0010739</name>
</gene>
<accession>A0A392MQR0</accession>
<evidence type="ECO:0000313" key="1">
    <source>
        <dbReference type="EMBL" id="MCH89837.1"/>
    </source>
</evidence>
<protein>
    <submittedName>
        <fullName evidence="1">Uncharacterized protein</fullName>
    </submittedName>
</protein>
<dbReference type="AlphaFoldDB" id="A0A392MQR0"/>
<comment type="caution">
    <text evidence="1">The sequence shown here is derived from an EMBL/GenBank/DDBJ whole genome shotgun (WGS) entry which is preliminary data.</text>
</comment>
<dbReference type="EMBL" id="LXQA010017019">
    <property type="protein sequence ID" value="MCH89837.1"/>
    <property type="molecule type" value="Genomic_DNA"/>
</dbReference>